<dbReference type="Pfam" id="PF14322">
    <property type="entry name" value="SusD-like_3"/>
    <property type="match status" value="1"/>
</dbReference>
<dbReference type="SUPFAM" id="SSF48452">
    <property type="entry name" value="TPR-like"/>
    <property type="match status" value="1"/>
</dbReference>
<feature type="domain" description="RagB/SusD" evidence="6">
    <location>
        <begin position="317"/>
        <end position="496"/>
    </location>
</feature>
<reference evidence="8 9" key="1">
    <citation type="journal article" date="2007" name="Nature">
        <title>Light stimulates growth of proteorhodopsin-containing marine Flavobacteria.</title>
        <authorList>
            <person name="Gomez-Consarnau L."/>
            <person name="Gonzalez J.M."/>
            <person name="Coll-Llado M."/>
            <person name="Gourdon P."/>
            <person name="Pascher T."/>
            <person name="Neutze R."/>
            <person name="Pedros-Alio C."/>
            <person name="Pinhassi J."/>
        </authorList>
    </citation>
    <scope>NUCLEOTIDE SEQUENCE [LARGE SCALE GENOMIC DNA]</scope>
    <source>
        <strain evidence="8 9">MED217</strain>
    </source>
</reference>
<evidence type="ECO:0000313" key="8">
    <source>
        <dbReference type="EMBL" id="EAQ50144.1"/>
    </source>
</evidence>
<dbReference type="EMBL" id="AANC01000003">
    <property type="protein sequence ID" value="EAQ50144.1"/>
    <property type="molecule type" value="Genomic_DNA"/>
</dbReference>
<evidence type="ECO:0000256" key="5">
    <source>
        <dbReference type="ARBA" id="ARBA00023237"/>
    </source>
</evidence>
<keyword evidence="3" id="KW-0732">Signal</keyword>
<keyword evidence="5" id="KW-0998">Cell outer membrane</keyword>
<dbReference type="GO" id="GO:0009279">
    <property type="term" value="C:cell outer membrane"/>
    <property type="evidence" value="ECO:0007669"/>
    <property type="project" value="UniProtKB-SubCell"/>
</dbReference>
<comment type="caution">
    <text evidence="8">The sequence shown here is derived from an EMBL/GenBank/DDBJ whole genome shotgun (WGS) entry which is preliminary data.</text>
</comment>
<evidence type="ECO:0000259" key="7">
    <source>
        <dbReference type="Pfam" id="PF14322"/>
    </source>
</evidence>
<dbReference type="AlphaFoldDB" id="A3XJY3"/>
<dbReference type="InterPro" id="IPR033985">
    <property type="entry name" value="SusD-like_N"/>
</dbReference>
<evidence type="ECO:0000256" key="3">
    <source>
        <dbReference type="ARBA" id="ARBA00022729"/>
    </source>
</evidence>
<comment type="similarity">
    <text evidence="2">Belongs to the SusD family.</text>
</comment>
<keyword evidence="4" id="KW-0472">Membrane</keyword>
<dbReference type="Pfam" id="PF07980">
    <property type="entry name" value="SusD_RagB"/>
    <property type="match status" value="1"/>
</dbReference>
<name>A3XJY3_LEEBM</name>
<dbReference type="Proteomes" id="UP000001601">
    <property type="component" value="Unassembled WGS sequence"/>
</dbReference>
<dbReference type="InterPro" id="IPR012944">
    <property type="entry name" value="SusD_RagB_dom"/>
</dbReference>
<comment type="subcellular location">
    <subcellularLocation>
        <location evidence="1">Cell outer membrane</location>
    </subcellularLocation>
</comment>
<proteinExistence type="inferred from homology"/>
<dbReference type="PROSITE" id="PS51257">
    <property type="entry name" value="PROKAR_LIPOPROTEIN"/>
    <property type="match status" value="1"/>
</dbReference>
<organism evidence="8 9">
    <name type="scientific">Leeuwenhoekiella blandensis (strain CECT 7118 / CCUG 51940 / KCTC 22103 / MED217)</name>
    <name type="common">Flavobacterium sp. (strain MED217)</name>
    <dbReference type="NCBI Taxonomy" id="398720"/>
    <lineage>
        <taxon>Bacteria</taxon>
        <taxon>Pseudomonadati</taxon>
        <taxon>Bacteroidota</taxon>
        <taxon>Flavobacteriia</taxon>
        <taxon>Flavobacteriales</taxon>
        <taxon>Flavobacteriaceae</taxon>
        <taxon>Leeuwenhoekiella</taxon>
    </lineage>
</organism>
<protein>
    <submittedName>
        <fullName evidence="8">Putative outer membrane protein, probably involved in nutrient binding</fullName>
    </submittedName>
</protein>
<feature type="domain" description="SusD-like N-terminal" evidence="7">
    <location>
        <begin position="48"/>
        <end position="219"/>
    </location>
</feature>
<accession>A3XJY3</accession>
<dbReference type="OrthoDB" id="630434at2"/>
<dbReference type="RefSeq" id="WP_009779053.1">
    <property type="nucleotide sequence ID" value="NZ_CH672395.1"/>
</dbReference>
<gene>
    <name evidence="8" type="ORF">MED217_03300</name>
</gene>
<dbReference type="STRING" id="398720.MED217_03300"/>
<dbReference type="InterPro" id="IPR011990">
    <property type="entry name" value="TPR-like_helical_dom_sf"/>
</dbReference>
<evidence type="ECO:0000256" key="1">
    <source>
        <dbReference type="ARBA" id="ARBA00004442"/>
    </source>
</evidence>
<keyword evidence="9" id="KW-1185">Reference proteome</keyword>
<dbReference type="HOGENOM" id="CLU_015553_3_4_10"/>
<evidence type="ECO:0000259" key="6">
    <source>
        <dbReference type="Pfam" id="PF07980"/>
    </source>
</evidence>
<dbReference type="eggNOG" id="COG0388">
    <property type="taxonomic scope" value="Bacteria"/>
</dbReference>
<evidence type="ECO:0000256" key="4">
    <source>
        <dbReference type="ARBA" id="ARBA00023136"/>
    </source>
</evidence>
<sequence length="496" mass="55943">MNIFKNIIKCLLVSVALVGCDDLERFPYDSIEQTQSFQTVGDAATWNTGLYASLRGSVYGAFTYATDIQADQLNLTLEYGNRNGFPYRWEGFLADDGLLAGHWSNYYSAINNINVALAGFETIVTEDEAEEDELDQYRAEAYLARAFYYHNLVVRFAQDYDPSSAASDLGVPIVLEYDLQARPSRNTVEEVYQQILADIDAARPALSQVAGSSGAQRFNIDILRALEARVRFYMHDWQGAKALADQLIGSGRYPLITTEEGLNRMWTNDFSQEVIMQLFVSAPNELANVNDVYLRYNGADDVFLPDAIPAQWVVDMYEDDDIRKNVYFTNDETVRISGLEYSDIWIVNKYPGNPELFTAANTNYQQAPKVFRVAEMYLISAESALNIPGANALTPLNALRQARGLDAVSVSGDALQTAVRDERFRELAFEGFRLDDLKRWDEGFTRRDPQNEMLLLQGENTFTKSVEASNPKFIWGIPTFDITINPNLADQQNPGW</sequence>
<evidence type="ECO:0000256" key="2">
    <source>
        <dbReference type="ARBA" id="ARBA00006275"/>
    </source>
</evidence>
<dbReference type="Gene3D" id="1.25.40.390">
    <property type="match status" value="1"/>
</dbReference>
<evidence type="ECO:0000313" key="9">
    <source>
        <dbReference type="Proteomes" id="UP000001601"/>
    </source>
</evidence>